<reference evidence="2 3" key="1">
    <citation type="submission" date="2019-04" db="EMBL/GenBank/DDBJ databases">
        <title>Draft genome sequence of Pseudomonas sp. M7D1 isolated from rhizosphere of plant the flowery desert.</title>
        <authorList>
            <person name="Poblete-Morales M."/>
            <person name="Plaza N."/>
            <person name="Corsini G."/>
            <person name="Silva E."/>
        </authorList>
    </citation>
    <scope>NUCLEOTIDE SEQUENCE [LARGE SCALE GENOMIC DNA]</scope>
    <source>
        <strain evidence="2 3">M7D1</strain>
    </source>
</reference>
<evidence type="ECO:0000313" key="3">
    <source>
        <dbReference type="Proteomes" id="UP000310574"/>
    </source>
</evidence>
<feature type="region of interest" description="Disordered" evidence="1">
    <location>
        <begin position="1"/>
        <end position="34"/>
    </location>
</feature>
<dbReference type="Proteomes" id="UP000310574">
    <property type="component" value="Unassembled WGS sequence"/>
</dbReference>
<gene>
    <name evidence="2" type="ORF">E5170_16345</name>
</gene>
<dbReference type="AlphaFoldDB" id="A0AAQ2I0P3"/>
<feature type="compositionally biased region" description="Polar residues" evidence="1">
    <location>
        <begin position="24"/>
        <end position="34"/>
    </location>
</feature>
<organism evidence="2 3">
    <name type="scientific">Pseudomonas atacamensis</name>
    <dbReference type="NCBI Taxonomy" id="2565368"/>
    <lineage>
        <taxon>Bacteria</taxon>
        <taxon>Pseudomonadati</taxon>
        <taxon>Pseudomonadota</taxon>
        <taxon>Gammaproteobacteria</taxon>
        <taxon>Pseudomonadales</taxon>
        <taxon>Pseudomonadaceae</taxon>
        <taxon>Pseudomonas</taxon>
    </lineage>
</organism>
<comment type="caution">
    <text evidence="2">The sequence shown here is derived from an EMBL/GenBank/DDBJ whole genome shotgun (WGS) entry which is preliminary data.</text>
</comment>
<evidence type="ECO:0000256" key="1">
    <source>
        <dbReference type="SAM" id="MobiDB-lite"/>
    </source>
</evidence>
<proteinExistence type="predicted"/>
<protein>
    <submittedName>
        <fullName evidence="2">Uncharacterized protein</fullName>
    </submittedName>
</protein>
<evidence type="ECO:0000313" key="2">
    <source>
        <dbReference type="EMBL" id="THF30761.1"/>
    </source>
</evidence>
<dbReference type="EMBL" id="SSBS01000004">
    <property type="protein sequence ID" value="THF30761.1"/>
    <property type="molecule type" value="Genomic_DNA"/>
</dbReference>
<sequence length="63" mass="6533">MPLPVYAEPCGSEPARESGGSGKNVLTDTTSSRAGSLPQIAILLNGDAPANKQTAQQFRSSRC</sequence>
<name>A0AAQ2I0P3_9PSED</name>
<accession>A0AAQ2I0P3</accession>